<evidence type="ECO:0000256" key="2">
    <source>
        <dbReference type="ARBA" id="ARBA00036080"/>
    </source>
</evidence>
<comment type="caution">
    <text evidence="7">The sequence shown here is derived from an EMBL/GenBank/DDBJ whole genome shotgun (WGS) entry which is preliminary data.</text>
</comment>
<evidence type="ECO:0000313" key="7">
    <source>
        <dbReference type="EMBL" id="MDQ0463114.1"/>
    </source>
</evidence>
<dbReference type="CDD" id="cd03786">
    <property type="entry name" value="GTB_UDP-GlcNAc_2-Epimerase"/>
    <property type="match status" value="1"/>
</dbReference>
<evidence type="ECO:0000256" key="4">
    <source>
        <dbReference type="ARBA" id="ARBA00038858"/>
    </source>
</evidence>
<evidence type="ECO:0000256" key="3">
    <source>
        <dbReference type="ARBA" id="ARBA00038209"/>
    </source>
</evidence>
<comment type="similarity">
    <text evidence="3 5">Belongs to the UDP-N-acetylglucosamine 2-epimerase family.</text>
</comment>
<evidence type="ECO:0000313" key="8">
    <source>
        <dbReference type="Proteomes" id="UP001228905"/>
    </source>
</evidence>
<dbReference type="InterPro" id="IPR003331">
    <property type="entry name" value="UDP_GlcNAc_Epimerase_2_dom"/>
</dbReference>
<name>A0ABU0IMC0_9CAUL</name>
<dbReference type="PANTHER" id="PTHR43174:SF2">
    <property type="entry name" value="UDP-N-ACETYLGLUCOSAMINE 2-EPIMERASE"/>
    <property type="match status" value="1"/>
</dbReference>
<dbReference type="Proteomes" id="UP001228905">
    <property type="component" value="Unassembled WGS sequence"/>
</dbReference>
<dbReference type="PANTHER" id="PTHR43174">
    <property type="entry name" value="UDP-N-ACETYLGLUCOSAMINE 2-EPIMERASE"/>
    <property type="match status" value="1"/>
</dbReference>
<keyword evidence="8" id="KW-1185">Reference proteome</keyword>
<organism evidence="7 8">
    <name type="scientific">Caulobacter ginsengisoli</name>
    <dbReference type="NCBI Taxonomy" id="400775"/>
    <lineage>
        <taxon>Bacteria</taxon>
        <taxon>Pseudomonadati</taxon>
        <taxon>Pseudomonadota</taxon>
        <taxon>Alphaproteobacteria</taxon>
        <taxon>Caulobacterales</taxon>
        <taxon>Caulobacteraceae</taxon>
        <taxon>Caulobacter</taxon>
    </lineage>
</organism>
<evidence type="ECO:0000259" key="6">
    <source>
        <dbReference type="Pfam" id="PF02350"/>
    </source>
</evidence>
<dbReference type="NCBIfam" id="TIGR00236">
    <property type="entry name" value="wecB"/>
    <property type="match status" value="1"/>
</dbReference>
<dbReference type="SUPFAM" id="SSF53756">
    <property type="entry name" value="UDP-Glycosyltransferase/glycogen phosphorylase"/>
    <property type="match status" value="1"/>
</dbReference>
<keyword evidence="1 5" id="KW-0413">Isomerase</keyword>
<accession>A0ABU0IMC0</accession>
<dbReference type="EMBL" id="JAUSVS010000001">
    <property type="protein sequence ID" value="MDQ0463114.1"/>
    <property type="molecule type" value="Genomic_DNA"/>
</dbReference>
<proteinExistence type="inferred from homology"/>
<feature type="domain" description="UDP-N-acetylglucosamine 2-epimerase" evidence="6">
    <location>
        <begin position="25"/>
        <end position="371"/>
    </location>
</feature>
<protein>
    <recommendedName>
        <fullName evidence="4">UDP-N-acetylglucosamine 2-epimerase (non-hydrolyzing)</fullName>
        <ecNumber evidence="4">5.1.3.14</ecNumber>
    </recommendedName>
</protein>
<evidence type="ECO:0000256" key="1">
    <source>
        <dbReference type="ARBA" id="ARBA00023235"/>
    </source>
</evidence>
<dbReference type="RefSeq" id="WP_307346450.1">
    <property type="nucleotide sequence ID" value="NZ_JAUSVS010000001.1"/>
</dbReference>
<dbReference type="Pfam" id="PF02350">
    <property type="entry name" value="Epimerase_2"/>
    <property type="match status" value="1"/>
</dbReference>
<dbReference type="InterPro" id="IPR029767">
    <property type="entry name" value="WecB-like"/>
</dbReference>
<dbReference type="EC" id="5.1.3.14" evidence="4"/>
<gene>
    <name evidence="7" type="ORF">QO010_000862</name>
</gene>
<reference evidence="7 8" key="1">
    <citation type="submission" date="2023-07" db="EMBL/GenBank/DDBJ databases">
        <title>Genomic Encyclopedia of Type Strains, Phase IV (KMG-IV): sequencing the most valuable type-strain genomes for metagenomic binning, comparative biology and taxonomic classification.</title>
        <authorList>
            <person name="Goeker M."/>
        </authorList>
    </citation>
    <scope>NUCLEOTIDE SEQUENCE [LARGE SCALE GENOMIC DNA]</scope>
    <source>
        <strain evidence="7 8">DSM 18695</strain>
    </source>
</reference>
<evidence type="ECO:0000256" key="5">
    <source>
        <dbReference type="RuleBase" id="RU003513"/>
    </source>
</evidence>
<dbReference type="Gene3D" id="3.40.50.2000">
    <property type="entry name" value="Glycogen Phosphorylase B"/>
    <property type="match status" value="2"/>
</dbReference>
<sequence length="380" mass="40677">MSATRQLIVFGTRPEAIKMAPVVAELRRRPGIETLVCVTAQHRQMLDQVLDIFDLKPDFDLDIMRQGQTLDDIVTGVLTGLGPVLDRVKPDRVIVHGDTTTSFAGALAGFHRQIPVGHVEAGLRTGDLTAPWPEEMNRRFVDLVADLLWAPTEHAAAVLRGEGAAPDNILVTGNTVVDALQTTVGRLRADPGLAAELDAKAGFTALGRRMILVTGHRRENFDGGLADVCAALDRLASRGDVEIVWPVHPNPVVRRTVAERMQARDCVHLIAPQDYLAFTRLMDRCELIITDSGGIQEEAPSLGKPVLVTRAQTERGEALTAGTAILVGTDTARIVAEAERLLDDAGAYRAMAARANPFGDGGAAARIADSILARHGAGAA</sequence>
<comment type="catalytic activity">
    <reaction evidence="2">
        <text>UDP-N-acetyl-alpha-D-glucosamine = UDP-N-acetyl-alpha-D-mannosamine</text>
        <dbReference type="Rhea" id="RHEA:17213"/>
        <dbReference type="ChEBI" id="CHEBI:57705"/>
        <dbReference type="ChEBI" id="CHEBI:68623"/>
        <dbReference type="EC" id="5.1.3.14"/>
    </reaction>
</comment>